<dbReference type="Pfam" id="PF00403">
    <property type="entry name" value="HMA"/>
    <property type="match status" value="1"/>
</dbReference>
<dbReference type="PROSITE" id="PS01047">
    <property type="entry name" value="HMA_1"/>
    <property type="match status" value="1"/>
</dbReference>
<dbReference type="GO" id="GO:0005507">
    <property type="term" value="F:copper ion binding"/>
    <property type="evidence" value="ECO:0007669"/>
    <property type="project" value="InterPro"/>
</dbReference>
<evidence type="ECO:0000259" key="9">
    <source>
        <dbReference type="PROSITE" id="PS50846"/>
    </source>
</evidence>
<dbReference type="GO" id="GO:0006825">
    <property type="term" value="P:copper ion transport"/>
    <property type="evidence" value="ECO:0007669"/>
    <property type="project" value="InterPro"/>
</dbReference>
<dbReference type="PANTHER" id="PTHR34184:SF4">
    <property type="entry name" value="UPF0718 PROTEIN YCGR"/>
    <property type="match status" value="1"/>
</dbReference>
<keyword evidence="7 8" id="KW-0472">Membrane</keyword>
<comment type="caution">
    <text evidence="10">The sequence shown here is derived from an EMBL/GenBank/DDBJ whole genome shotgun (WGS) entry which is preliminary data.</text>
</comment>
<evidence type="ECO:0000256" key="3">
    <source>
        <dbReference type="ARBA" id="ARBA00022475"/>
    </source>
</evidence>
<dbReference type="PROSITE" id="PS50846">
    <property type="entry name" value="HMA_2"/>
    <property type="match status" value="1"/>
</dbReference>
<dbReference type="PRINTS" id="PR00944">
    <property type="entry name" value="CUEXPORT"/>
</dbReference>
<organism evidence="10 11">
    <name type="scientific">Salibacter halophilus</name>
    <dbReference type="NCBI Taxonomy" id="1803916"/>
    <lineage>
        <taxon>Bacteria</taxon>
        <taxon>Pseudomonadati</taxon>
        <taxon>Bacteroidota</taxon>
        <taxon>Flavobacteriia</taxon>
        <taxon>Flavobacteriales</taxon>
        <taxon>Salibacteraceae</taxon>
        <taxon>Salibacter</taxon>
    </lineage>
</organism>
<evidence type="ECO:0000313" key="10">
    <source>
        <dbReference type="EMBL" id="KAB1064852.1"/>
    </source>
</evidence>
<dbReference type="Proteomes" id="UP000435357">
    <property type="component" value="Unassembled WGS sequence"/>
</dbReference>
<dbReference type="OrthoDB" id="9777774at2"/>
<evidence type="ECO:0000256" key="6">
    <source>
        <dbReference type="ARBA" id="ARBA00022989"/>
    </source>
</evidence>
<evidence type="ECO:0000256" key="1">
    <source>
        <dbReference type="ARBA" id="ARBA00004651"/>
    </source>
</evidence>
<keyword evidence="4 8" id="KW-0812">Transmembrane</keyword>
<proteinExistence type="inferred from homology"/>
<feature type="transmembrane region" description="Helical" evidence="8">
    <location>
        <begin position="272"/>
        <end position="291"/>
    </location>
</feature>
<dbReference type="Pfam" id="PF03773">
    <property type="entry name" value="ArsP_1"/>
    <property type="match status" value="1"/>
</dbReference>
<dbReference type="EMBL" id="WACR01000004">
    <property type="protein sequence ID" value="KAB1064852.1"/>
    <property type="molecule type" value="Genomic_DNA"/>
</dbReference>
<gene>
    <name evidence="10" type="ORF">F3059_05715</name>
</gene>
<feature type="transmembrane region" description="Helical" evidence="8">
    <location>
        <begin position="20"/>
        <end position="38"/>
    </location>
</feature>
<feature type="transmembrane region" description="Helical" evidence="8">
    <location>
        <begin position="209"/>
        <end position="234"/>
    </location>
</feature>
<dbReference type="InterPro" id="IPR017969">
    <property type="entry name" value="Heavy-metal-associated_CS"/>
</dbReference>
<dbReference type="PANTHER" id="PTHR34184">
    <property type="entry name" value="UPF0718 PROTEIN YCGR"/>
    <property type="match status" value="1"/>
</dbReference>
<comment type="similarity">
    <text evidence="2">Belongs to the UPF0718 family.</text>
</comment>
<evidence type="ECO:0000313" key="11">
    <source>
        <dbReference type="Proteomes" id="UP000435357"/>
    </source>
</evidence>
<name>A0A6N6M9F7_9FLAO</name>
<evidence type="ECO:0000256" key="4">
    <source>
        <dbReference type="ARBA" id="ARBA00022692"/>
    </source>
</evidence>
<dbReference type="GO" id="GO:0005886">
    <property type="term" value="C:plasma membrane"/>
    <property type="evidence" value="ECO:0007669"/>
    <property type="project" value="UniProtKB-SubCell"/>
</dbReference>
<reference evidence="10 11" key="1">
    <citation type="submission" date="2019-09" db="EMBL/GenBank/DDBJ databases">
        <title>Genomes of Cryomorphaceae.</title>
        <authorList>
            <person name="Bowman J.P."/>
        </authorList>
    </citation>
    <scope>NUCLEOTIDE SEQUENCE [LARGE SCALE GENOMIC DNA]</scope>
    <source>
        <strain evidence="10 11">KCTC 52047</strain>
    </source>
</reference>
<feature type="transmembrane region" description="Helical" evidence="8">
    <location>
        <begin position="58"/>
        <end position="77"/>
    </location>
</feature>
<dbReference type="InterPro" id="IPR000428">
    <property type="entry name" value="Cu-bd"/>
</dbReference>
<feature type="transmembrane region" description="Helical" evidence="8">
    <location>
        <begin position="311"/>
        <end position="334"/>
    </location>
</feature>
<feature type="transmembrane region" description="Helical" evidence="8">
    <location>
        <begin position="177"/>
        <end position="197"/>
    </location>
</feature>
<protein>
    <submittedName>
        <fullName evidence="10">Heavy metal-associated domain-containing protein</fullName>
    </submittedName>
</protein>
<keyword evidence="5" id="KW-0479">Metal-binding</keyword>
<sequence>MILDFLKSLVVAFWDLFSEMSPYLVLGFLLAGILHVYFPKDKVNKYLGKRNLKSVINAALVGVPLPLCSCGVIPTGVSFHKNGASKGASVSFLISTPQTGVDSILATYSLMGLPFAVIRPIVALITGITGGFFTNKALQSEPEPAPTIETETINKGNKFKRMLRYAFVDFLQDIAKWLLIGLGIAALITVAIPDSVFENYLSNPYLNMFLVLLASVPMYVCATGSIPIATALLMKGISPGAAFVFLMAGPATNAGTMTVIGQSLGKKALFTYMASIISGAIIFGIIINELLPAAWFDVEMITSHAHHIIPHWLQVGSTVFLGVMMIYVILLPYLPKKKTQTTKNNNMEYKIKVDGMSCNHCTSSVEKNVGQLEGIKSVNADLASHTVTLEADQFDESTIEKTIHDLGYEYKGKA</sequence>
<evidence type="ECO:0000256" key="2">
    <source>
        <dbReference type="ARBA" id="ARBA00006386"/>
    </source>
</evidence>
<feature type="domain" description="HMA" evidence="9">
    <location>
        <begin position="347"/>
        <end position="411"/>
    </location>
</feature>
<dbReference type="SUPFAM" id="SSF55008">
    <property type="entry name" value="HMA, heavy metal-associated domain"/>
    <property type="match status" value="1"/>
</dbReference>
<accession>A0A6N6M9F7</accession>
<dbReference type="InterPro" id="IPR005524">
    <property type="entry name" value="DUF318"/>
</dbReference>
<evidence type="ECO:0000256" key="5">
    <source>
        <dbReference type="ARBA" id="ARBA00022723"/>
    </source>
</evidence>
<dbReference type="InterPro" id="IPR052923">
    <property type="entry name" value="UPF0718"/>
</dbReference>
<evidence type="ECO:0000256" key="8">
    <source>
        <dbReference type="SAM" id="Phobius"/>
    </source>
</evidence>
<evidence type="ECO:0000256" key="7">
    <source>
        <dbReference type="ARBA" id="ARBA00023136"/>
    </source>
</evidence>
<dbReference type="InterPro" id="IPR006121">
    <property type="entry name" value="HMA_dom"/>
</dbReference>
<keyword evidence="6 8" id="KW-1133">Transmembrane helix</keyword>
<dbReference type="InterPro" id="IPR036163">
    <property type="entry name" value="HMA_dom_sf"/>
</dbReference>
<dbReference type="CDD" id="cd00371">
    <property type="entry name" value="HMA"/>
    <property type="match status" value="1"/>
</dbReference>
<dbReference type="RefSeq" id="WP_151167172.1">
    <property type="nucleotide sequence ID" value="NZ_WACR01000004.1"/>
</dbReference>
<dbReference type="Gene3D" id="3.30.70.100">
    <property type="match status" value="1"/>
</dbReference>
<comment type="subcellular location">
    <subcellularLocation>
        <location evidence="1">Cell membrane</location>
        <topology evidence="1">Multi-pass membrane protein</topology>
    </subcellularLocation>
</comment>
<keyword evidence="11" id="KW-1185">Reference proteome</keyword>
<keyword evidence="3" id="KW-1003">Cell membrane</keyword>
<dbReference type="AlphaFoldDB" id="A0A6N6M9F7"/>